<dbReference type="InterPro" id="IPR001497">
    <property type="entry name" value="MethylDNA_cys_MeTrfase_AS"/>
</dbReference>
<dbReference type="EMBL" id="CP021383">
    <property type="protein sequence ID" value="ARU51891.1"/>
    <property type="molecule type" value="Genomic_DNA"/>
</dbReference>
<comment type="catalytic activity">
    <reaction evidence="1">
        <text>a 4-O-methyl-thymidine in DNA + L-cysteinyl-[protein] = a thymidine in DNA + S-methyl-L-cysteinyl-[protein]</text>
        <dbReference type="Rhea" id="RHEA:53428"/>
        <dbReference type="Rhea" id="RHEA-COMP:10131"/>
        <dbReference type="Rhea" id="RHEA-COMP:10132"/>
        <dbReference type="Rhea" id="RHEA-COMP:13555"/>
        <dbReference type="Rhea" id="RHEA-COMP:13556"/>
        <dbReference type="ChEBI" id="CHEBI:29950"/>
        <dbReference type="ChEBI" id="CHEBI:82612"/>
        <dbReference type="ChEBI" id="CHEBI:137386"/>
        <dbReference type="ChEBI" id="CHEBI:137387"/>
        <dbReference type="EC" id="2.1.1.63"/>
    </reaction>
</comment>
<dbReference type="InterPro" id="IPR036217">
    <property type="entry name" value="MethylDNA_cys_MeTrfase_DNAb"/>
</dbReference>
<dbReference type="InterPro" id="IPR036388">
    <property type="entry name" value="WH-like_DNA-bd_sf"/>
</dbReference>
<dbReference type="NCBIfam" id="TIGR00589">
    <property type="entry name" value="ogt"/>
    <property type="match status" value="1"/>
</dbReference>
<keyword evidence="2 9" id="KW-0489">Methyltransferase</keyword>
<dbReference type="PANTHER" id="PTHR10815:SF13">
    <property type="entry name" value="METHYLATED-DNA--PROTEIN-CYSTEINE METHYLTRANSFERASE"/>
    <property type="match status" value="1"/>
</dbReference>
<reference evidence="9 10" key="1">
    <citation type="submission" date="2017-05" db="EMBL/GenBank/DDBJ databases">
        <authorList>
            <person name="Song R."/>
            <person name="Chenine A.L."/>
            <person name="Ruprecht R.M."/>
        </authorList>
    </citation>
    <scope>NUCLEOTIDE SEQUENCE [LARGE SCALE GENOMIC DNA]</scope>
    <source>
        <strain evidence="9 10">PSBB019</strain>
    </source>
</reference>
<sequence length="194" mass="20014">MTTAATATAPTTTGTPTTTAVTTTIETPDGPFTVVTDPDGTVLASGWTAEPAALVALVHPDLRPADVTPVPEDAPAVVPAVAAVRAYYAGDVHAIDAVPVRQVSGPYRAHAWDVLRTVEPGDPVTYTRYAELSGRPAAVRAAAGACAMNAAALFVPCHRVLRTDGSLGGFRYGLEVKRSLLDREARATGAPSLL</sequence>
<dbReference type="SUPFAM" id="SSF46767">
    <property type="entry name" value="Methylated DNA-protein cysteine methyltransferase, C-terminal domain"/>
    <property type="match status" value="1"/>
</dbReference>
<evidence type="ECO:0000256" key="3">
    <source>
        <dbReference type="ARBA" id="ARBA00022679"/>
    </source>
</evidence>
<evidence type="ECO:0000256" key="4">
    <source>
        <dbReference type="ARBA" id="ARBA00022763"/>
    </source>
</evidence>
<gene>
    <name evidence="9" type="ORF">CBR64_10735</name>
</gene>
<keyword evidence="5" id="KW-0234">DNA repair</keyword>
<accession>A0A1Y0HUR8</accession>
<dbReference type="PANTHER" id="PTHR10815">
    <property type="entry name" value="METHYLATED-DNA--PROTEIN-CYSTEINE METHYLTRANSFERASE"/>
    <property type="match status" value="1"/>
</dbReference>
<name>A0A1Y0HUR8_CELCE</name>
<evidence type="ECO:0000259" key="8">
    <source>
        <dbReference type="Pfam" id="PF01035"/>
    </source>
</evidence>
<dbReference type="Gene3D" id="1.10.10.10">
    <property type="entry name" value="Winged helix-like DNA-binding domain superfamily/Winged helix DNA-binding domain"/>
    <property type="match status" value="1"/>
</dbReference>
<protein>
    <submittedName>
        <fullName evidence="9">Cysteine methyltransferase</fullName>
    </submittedName>
</protein>
<dbReference type="GO" id="GO:0006281">
    <property type="term" value="P:DNA repair"/>
    <property type="evidence" value="ECO:0007669"/>
    <property type="project" value="UniProtKB-KW"/>
</dbReference>
<evidence type="ECO:0000256" key="1">
    <source>
        <dbReference type="ARBA" id="ARBA00001286"/>
    </source>
</evidence>
<dbReference type="OrthoDB" id="9802228at2"/>
<dbReference type="RefSeq" id="WP_087470909.1">
    <property type="nucleotide sequence ID" value="NZ_CP021383.1"/>
</dbReference>
<keyword evidence="3 9" id="KW-0808">Transferase</keyword>
<feature type="region of interest" description="Disordered" evidence="7">
    <location>
        <begin position="1"/>
        <end position="30"/>
    </location>
</feature>
<dbReference type="InterPro" id="IPR014048">
    <property type="entry name" value="MethylDNA_cys_MeTrfase_DNA-bd"/>
</dbReference>
<dbReference type="AlphaFoldDB" id="A0A1Y0HUR8"/>
<dbReference type="GO" id="GO:0032259">
    <property type="term" value="P:methylation"/>
    <property type="evidence" value="ECO:0007669"/>
    <property type="project" value="UniProtKB-KW"/>
</dbReference>
<organism evidence="9 10">
    <name type="scientific">Cellulosimicrobium cellulans</name>
    <name type="common">Arthrobacter luteus</name>
    <dbReference type="NCBI Taxonomy" id="1710"/>
    <lineage>
        <taxon>Bacteria</taxon>
        <taxon>Bacillati</taxon>
        <taxon>Actinomycetota</taxon>
        <taxon>Actinomycetes</taxon>
        <taxon>Micrococcales</taxon>
        <taxon>Promicromonosporaceae</taxon>
        <taxon>Cellulosimicrobium</taxon>
    </lineage>
</organism>
<dbReference type="PROSITE" id="PS00374">
    <property type="entry name" value="MGMT"/>
    <property type="match status" value="1"/>
</dbReference>
<dbReference type="CDD" id="cd06445">
    <property type="entry name" value="ATase"/>
    <property type="match status" value="1"/>
</dbReference>
<comment type="catalytic activity">
    <reaction evidence="6">
        <text>a 6-O-methyl-2'-deoxyguanosine in DNA + L-cysteinyl-[protein] = S-methyl-L-cysteinyl-[protein] + a 2'-deoxyguanosine in DNA</text>
        <dbReference type="Rhea" id="RHEA:24000"/>
        <dbReference type="Rhea" id="RHEA-COMP:10131"/>
        <dbReference type="Rhea" id="RHEA-COMP:10132"/>
        <dbReference type="Rhea" id="RHEA-COMP:11367"/>
        <dbReference type="Rhea" id="RHEA-COMP:11368"/>
        <dbReference type="ChEBI" id="CHEBI:29950"/>
        <dbReference type="ChEBI" id="CHEBI:82612"/>
        <dbReference type="ChEBI" id="CHEBI:85445"/>
        <dbReference type="ChEBI" id="CHEBI:85448"/>
        <dbReference type="EC" id="2.1.1.63"/>
    </reaction>
</comment>
<evidence type="ECO:0000256" key="7">
    <source>
        <dbReference type="SAM" id="MobiDB-lite"/>
    </source>
</evidence>
<dbReference type="Proteomes" id="UP000196228">
    <property type="component" value="Chromosome"/>
</dbReference>
<dbReference type="Pfam" id="PF01035">
    <property type="entry name" value="DNA_binding_1"/>
    <property type="match status" value="1"/>
</dbReference>
<proteinExistence type="predicted"/>
<evidence type="ECO:0000256" key="5">
    <source>
        <dbReference type="ARBA" id="ARBA00023204"/>
    </source>
</evidence>
<feature type="compositionally biased region" description="Low complexity" evidence="7">
    <location>
        <begin position="1"/>
        <end position="24"/>
    </location>
</feature>
<evidence type="ECO:0000313" key="9">
    <source>
        <dbReference type="EMBL" id="ARU51891.1"/>
    </source>
</evidence>
<keyword evidence="4" id="KW-0227">DNA damage</keyword>
<dbReference type="KEGG" id="cceu:CBR64_10735"/>
<evidence type="ECO:0000313" key="10">
    <source>
        <dbReference type="Proteomes" id="UP000196228"/>
    </source>
</evidence>
<feature type="domain" description="Methylated-DNA-[protein]-cysteine S-methyltransferase DNA binding" evidence="8">
    <location>
        <begin position="107"/>
        <end position="185"/>
    </location>
</feature>
<dbReference type="GO" id="GO:0003908">
    <property type="term" value="F:methylated-DNA-[protein]-cysteine S-methyltransferase activity"/>
    <property type="evidence" value="ECO:0007669"/>
    <property type="project" value="UniProtKB-EC"/>
</dbReference>
<evidence type="ECO:0000256" key="2">
    <source>
        <dbReference type="ARBA" id="ARBA00022603"/>
    </source>
</evidence>
<evidence type="ECO:0000256" key="6">
    <source>
        <dbReference type="ARBA" id="ARBA00049348"/>
    </source>
</evidence>